<dbReference type="RefSeq" id="WP_067785333.1">
    <property type="nucleotide sequence ID" value="NZ_CP016545.1"/>
</dbReference>
<feature type="transmembrane region" description="Helical" evidence="1">
    <location>
        <begin position="167"/>
        <end position="184"/>
    </location>
</feature>
<dbReference type="STRING" id="645517.A6F65_00395"/>
<dbReference type="KEGG" id="anh:A6F65_00395"/>
<feature type="transmembrane region" description="Helical" evidence="1">
    <location>
        <begin position="106"/>
        <end position="124"/>
    </location>
</feature>
<organism evidence="2 3">
    <name type="scientific">Paraurantiacibacter namhicola</name>
    <dbReference type="NCBI Taxonomy" id="645517"/>
    <lineage>
        <taxon>Bacteria</taxon>
        <taxon>Pseudomonadati</taxon>
        <taxon>Pseudomonadota</taxon>
        <taxon>Alphaproteobacteria</taxon>
        <taxon>Sphingomonadales</taxon>
        <taxon>Erythrobacteraceae</taxon>
        <taxon>Paraurantiacibacter</taxon>
    </lineage>
</organism>
<dbReference type="InterPro" id="IPR009339">
    <property type="entry name" value="DUF998"/>
</dbReference>
<dbReference type="Proteomes" id="UP000092698">
    <property type="component" value="Chromosome"/>
</dbReference>
<accession>A0A1C7D5H9</accession>
<dbReference type="Pfam" id="PF06197">
    <property type="entry name" value="DUF998"/>
    <property type="match status" value="1"/>
</dbReference>
<evidence type="ECO:0008006" key="4">
    <source>
        <dbReference type="Google" id="ProtNLM"/>
    </source>
</evidence>
<sequence length="194" mass="20994">MLAHHLIRQGIIAPVAMVIPMLLSPFVPGFDSFASHLSEYQLGPEWISAIVRISAALAGTSIIAFSIGLLLAKGGISWSWSALAGFAFGLAMLFNGIFVAGDPRHGLYGLAIFAVLLPAFFATEFSDWLTPVGKQISLFVAFAGLFYMWFLLVGLDPAEYRGLTQRAYILLSFGWFLVPFMAAGRQRTASPVSS</sequence>
<keyword evidence="3" id="KW-1185">Reference proteome</keyword>
<feature type="transmembrane region" description="Helical" evidence="1">
    <location>
        <begin position="136"/>
        <end position="155"/>
    </location>
</feature>
<keyword evidence="1" id="KW-1133">Transmembrane helix</keyword>
<dbReference type="OrthoDB" id="7432790at2"/>
<keyword evidence="1" id="KW-0472">Membrane</keyword>
<evidence type="ECO:0000313" key="3">
    <source>
        <dbReference type="Proteomes" id="UP000092698"/>
    </source>
</evidence>
<feature type="transmembrane region" description="Helical" evidence="1">
    <location>
        <begin position="78"/>
        <end position="100"/>
    </location>
</feature>
<name>A0A1C7D5H9_9SPHN</name>
<feature type="transmembrane region" description="Helical" evidence="1">
    <location>
        <begin position="12"/>
        <end position="30"/>
    </location>
</feature>
<evidence type="ECO:0000313" key="2">
    <source>
        <dbReference type="EMBL" id="ANU06720.1"/>
    </source>
</evidence>
<protein>
    <recommendedName>
        <fullName evidence="4">DUF998 domain-containing protein</fullName>
    </recommendedName>
</protein>
<dbReference type="EMBL" id="CP016545">
    <property type="protein sequence ID" value="ANU06720.1"/>
    <property type="molecule type" value="Genomic_DNA"/>
</dbReference>
<dbReference type="AlphaFoldDB" id="A0A1C7D5H9"/>
<keyword evidence="1" id="KW-0812">Transmembrane</keyword>
<reference evidence="2 3" key="1">
    <citation type="submission" date="2016-07" db="EMBL/GenBank/DDBJ databases">
        <title>Complete genome sequence of Altererythrobacter namhicola JCM 16345T, containing esterase-encoding genes.</title>
        <authorList>
            <person name="Cheng H."/>
            <person name="Wu Y.-H."/>
            <person name="Jian S.-L."/>
            <person name="Huo Y.-Y."/>
            <person name="Wang C.-S."/>
            <person name="Xu X.-W."/>
        </authorList>
    </citation>
    <scope>NUCLEOTIDE SEQUENCE [LARGE SCALE GENOMIC DNA]</scope>
    <source>
        <strain evidence="2 3">JCM 16345</strain>
    </source>
</reference>
<evidence type="ECO:0000256" key="1">
    <source>
        <dbReference type="SAM" id="Phobius"/>
    </source>
</evidence>
<proteinExistence type="predicted"/>
<gene>
    <name evidence="2" type="ORF">A6F65_00395</name>
</gene>
<feature type="transmembrane region" description="Helical" evidence="1">
    <location>
        <begin position="50"/>
        <end position="71"/>
    </location>
</feature>